<dbReference type="Bgee" id="ENSELUG00000023630">
    <property type="expression patterns" value="Expressed in stomach and 14 other cell types or tissues"/>
</dbReference>
<dbReference type="OMA" id="FVKCIPK"/>
<keyword evidence="10" id="KW-1185">Reference proteome</keyword>
<dbReference type="InterPro" id="IPR046372">
    <property type="entry name" value="PARG_cat_C"/>
</dbReference>
<feature type="domain" description="PARG catalytic Macro" evidence="7">
    <location>
        <begin position="353"/>
        <end position="557"/>
    </location>
</feature>
<dbReference type="Proteomes" id="UP000265140">
    <property type="component" value="Chromosome 14"/>
</dbReference>
<dbReference type="Pfam" id="PF20811">
    <property type="entry name" value="PARG_cat_N"/>
    <property type="match status" value="1"/>
</dbReference>
<dbReference type="Ensembl" id="ENSELUT00000036490.3">
    <property type="protein sequence ID" value="ENSELUP00000024928.3"/>
    <property type="gene ID" value="ENSELUG00000023630.3"/>
</dbReference>
<dbReference type="KEGG" id="els:105015305"/>
<dbReference type="GeneID" id="105015305"/>
<sequence>MSSCRNDSSQMKAALQHNNPMEGQSVEHRPCSKVPVGDLLGIPGTEPLHTNRESDQERTGNEAKEKKVGARGACGGSGREGEKWDEATGGARGEEKRSYCCCLRELKRVPKCHVELEPLAFSRTHTIFIDVNEFRESRKLRPQPGQPVWHKDFVKMPFSPECHIRKTGFVSNTEVVRWQEVSKQLDNLARKTNASVADIEKAIKKYNPKYEDQWSFDALHAFVQKAPKEENYYSSVLPKMAKLASNLPNWIPKAIPLLQKGQSRSITLSQMQIACLLANAFFCTFPHRNSQNPRAEYHNYPTINFNSLFGVWSEKKREKLRALFHYFHTVTNQATHLQGLVTFERRCIRDKDMPNWMSCKETLPKLYITSKGCIEEEGTGMLQVDFANNMIGGGVLGSGLVQEEILFLMNPELIVSRLFTERLGDNECLFIKGSQQFSGYCGYSDTFEWAGPHRDDIPRDEWMRLHRQIVAIDALHFRQMREQYNMGQITRELNKAYCGFKPDDNIPSDYIPDIATGSWGCGAFNGDPKLKALIQLMAAAKVQRNVAFFTFNNVSLEKDLKNMYDLLVSQKTTVGKLYELLGDYCAVTRLTSSPVDLSVWLRNTLEPRSQLSKPPASRLIK</sequence>
<evidence type="ECO:0000313" key="10">
    <source>
        <dbReference type="Proteomes" id="UP000265140"/>
    </source>
</evidence>
<dbReference type="GO" id="GO:0009225">
    <property type="term" value="P:nucleotide-sugar metabolic process"/>
    <property type="evidence" value="ECO:0007669"/>
    <property type="project" value="TreeGrafter"/>
</dbReference>
<dbReference type="GO" id="GO:0005737">
    <property type="term" value="C:cytoplasm"/>
    <property type="evidence" value="ECO:0007669"/>
    <property type="project" value="TreeGrafter"/>
</dbReference>
<dbReference type="InterPro" id="IPR048362">
    <property type="entry name" value="PARG_helical"/>
</dbReference>
<feature type="domain" description="PARG helical" evidence="8">
    <location>
        <begin position="228"/>
        <end position="345"/>
    </location>
</feature>
<evidence type="ECO:0000256" key="2">
    <source>
        <dbReference type="ARBA" id="ARBA00012255"/>
    </source>
</evidence>
<dbReference type="CTD" id="797792"/>
<evidence type="ECO:0000256" key="1">
    <source>
        <dbReference type="ARBA" id="ARBA00009545"/>
    </source>
</evidence>
<dbReference type="PANTHER" id="PTHR12837:SF9">
    <property type="entry name" value="POLY(ADP-RIBOSE) GLYCOHYDROLASE"/>
    <property type="match status" value="1"/>
</dbReference>
<organism evidence="9 10">
    <name type="scientific">Esox lucius</name>
    <name type="common">Northern pike</name>
    <dbReference type="NCBI Taxonomy" id="8010"/>
    <lineage>
        <taxon>Eukaryota</taxon>
        <taxon>Metazoa</taxon>
        <taxon>Chordata</taxon>
        <taxon>Craniata</taxon>
        <taxon>Vertebrata</taxon>
        <taxon>Euteleostomi</taxon>
        <taxon>Actinopterygii</taxon>
        <taxon>Neopterygii</taxon>
        <taxon>Teleostei</taxon>
        <taxon>Protacanthopterygii</taxon>
        <taxon>Esociformes</taxon>
        <taxon>Esocidae</taxon>
        <taxon>Esox</taxon>
    </lineage>
</organism>
<dbReference type="PANTHER" id="PTHR12837">
    <property type="entry name" value="POLY ADP-RIBOSE GLYCOHYDROLASE"/>
    <property type="match status" value="1"/>
</dbReference>
<feature type="active site" evidence="4">
    <location>
        <position position="403"/>
    </location>
</feature>
<dbReference type="RefSeq" id="XP_010876665.2">
    <property type="nucleotide sequence ID" value="XM_010878363.4"/>
</dbReference>
<feature type="binding site" evidence="5">
    <location>
        <position position="388"/>
    </location>
    <ligand>
        <name>substrate</name>
    </ligand>
</feature>
<feature type="compositionally biased region" description="Basic and acidic residues" evidence="6">
    <location>
        <begin position="79"/>
        <end position="89"/>
    </location>
</feature>
<dbReference type="AlphaFoldDB" id="A0A3P8Z8X6"/>
<accession>A0A3P8Z8X6</accession>
<reference evidence="9" key="4">
    <citation type="submission" date="2025-09" db="UniProtKB">
        <authorList>
            <consortium name="Ensembl"/>
        </authorList>
    </citation>
    <scope>IDENTIFICATION</scope>
</reference>
<dbReference type="InterPro" id="IPR007724">
    <property type="entry name" value="Poly_GlycHdrlase"/>
</dbReference>
<dbReference type="Pfam" id="PF05028">
    <property type="entry name" value="PARG_cat_C"/>
    <property type="match status" value="1"/>
</dbReference>
<evidence type="ECO:0000313" key="9">
    <source>
        <dbReference type="Ensembl" id="ENSELUP00000024928.3"/>
    </source>
</evidence>
<comment type="similarity">
    <text evidence="1">Belongs to the poly(ADP-ribose) glycohydrolase family.</text>
</comment>
<keyword evidence="3" id="KW-0378">Hydrolase</keyword>
<dbReference type="GO" id="GO:0004649">
    <property type="term" value="F:poly(ADP-ribose) glycohydrolase activity"/>
    <property type="evidence" value="ECO:0007669"/>
    <property type="project" value="UniProtKB-EC"/>
</dbReference>
<feature type="binding site" evidence="5">
    <location>
        <position position="443"/>
    </location>
    <ligand>
        <name>substrate</name>
    </ligand>
</feature>
<dbReference type="STRING" id="8010.ENSELUP00000024928"/>
<feature type="region of interest" description="Disordered" evidence="6">
    <location>
        <begin position="1"/>
        <end position="89"/>
    </location>
</feature>
<dbReference type="GO" id="GO:0005975">
    <property type="term" value="P:carbohydrate metabolic process"/>
    <property type="evidence" value="ECO:0007669"/>
    <property type="project" value="InterPro"/>
</dbReference>
<evidence type="ECO:0000259" key="8">
    <source>
        <dbReference type="Pfam" id="PF20811"/>
    </source>
</evidence>
<proteinExistence type="inferred from homology"/>
<reference evidence="9" key="3">
    <citation type="submission" date="2025-08" db="UniProtKB">
        <authorList>
            <consortium name="Ensembl"/>
        </authorList>
    </citation>
    <scope>IDENTIFICATION</scope>
</reference>
<dbReference type="InParanoid" id="A0A3P8Z8X6"/>
<dbReference type="FunCoup" id="A0A3P8Z8X6">
    <property type="interactions" value="1"/>
</dbReference>
<feature type="binding site" evidence="5">
    <location>
        <position position="402"/>
    </location>
    <ligand>
        <name>substrate</name>
    </ligand>
</feature>
<name>A0A3P8Z8X6_ESOLU</name>
<dbReference type="GO" id="GO:1990966">
    <property type="term" value="P:ATP generation from poly-ADP-D-ribose"/>
    <property type="evidence" value="ECO:0007669"/>
    <property type="project" value="TreeGrafter"/>
</dbReference>
<evidence type="ECO:0000256" key="5">
    <source>
        <dbReference type="PIRSR" id="PIRSR607724-2"/>
    </source>
</evidence>
<evidence type="ECO:0000256" key="4">
    <source>
        <dbReference type="PIRSR" id="PIRSR607724-1"/>
    </source>
</evidence>
<protein>
    <recommendedName>
        <fullName evidence="2">poly(ADP-ribose) glycohydrolase</fullName>
        <ecNumber evidence="2">3.2.1.143</ecNumber>
    </recommendedName>
</protein>
<reference evidence="10" key="1">
    <citation type="journal article" date="2014" name="PLoS ONE">
        <title>The genome and linkage map of the northern pike (Esox lucius): conserved synteny revealed between the salmonid sister group and the Neoteleostei.</title>
        <authorList>
            <person name="Rondeau E.B."/>
            <person name="Minkley D.R."/>
            <person name="Leong J.S."/>
            <person name="Messmer A.M."/>
            <person name="Jantzen J.R."/>
            <person name="von Schalburg K.R."/>
            <person name="Lemon C."/>
            <person name="Bird N.H."/>
            <person name="Koop B.F."/>
        </authorList>
    </citation>
    <scope>NUCLEOTIDE SEQUENCE</scope>
</reference>
<dbReference type="GO" id="GO:0006282">
    <property type="term" value="P:regulation of DNA repair"/>
    <property type="evidence" value="ECO:0007669"/>
    <property type="project" value="InterPro"/>
</dbReference>
<feature type="compositionally biased region" description="Polar residues" evidence="6">
    <location>
        <begin position="1"/>
        <end position="22"/>
    </location>
</feature>
<dbReference type="EC" id="3.2.1.143" evidence="2"/>
<evidence type="ECO:0000256" key="6">
    <source>
        <dbReference type="SAM" id="MobiDB-lite"/>
    </source>
</evidence>
<dbReference type="GeneTree" id="ENSGT00390000003652"/>
<reference evidence="9" key="2">
    <citation type="submission" date="2020-02" db="EMBL/GenBank/DDBJ databases">
        <title>Esox lucius (northern pike) genome, fEsoLuc1, primary haplotype.</title>
        <authorList>
            <person name="Myers G."/>
            <person name="Karagic N."/>
            <person name="Meyer A."/>
            <person name="Pippel M."/>
            <person name="Reichard M."/>
            <person name="Winkler S."/>
            <person name="Tracey A."/>
            <person name="Sims Y."/>
            <person name="Howe K."/>
            <person name="Rhie A."/>
            <person name="Formenti G."/>
            <person name="Durbin R."/>
            <person name="Fedrigo O."/>
            <person name="Jarvis E.D."/>
        </authorList>
    </citation>
    <scope>NUCLEOTIDE SEQUENCE [LARGE SCALE GENOMIC DNA]</scope>
</reference>
<dbReference type="GO" id="GO:0005634">
    <property type="term" value="C:nucleus"/>
    <property type="evidence" value="ECO:0007669"/>
    <property type="project" value="TreeGrafter"/>
</dbReference>
<evidence type="ECO:0000256" key="3">
    <source>
        <dbReference type="ARBA" id="ARBA00022801"/>
    </source>
</evidence>
<feature type="active site" evidence="4">
    <location>
        <position position="385"/>
    </location>
</feature>
<dbReference type="RefSeq" id="XP_010876664.2">
    <property type="nucleotide sequence ID" value="XM_010878362.4"/>
</dbReference>
<feature type="active site" evidence="4">
    <location>
        <position position="404"/>
    </location>
</feature>
<feature type="compositionally biased region" description="Basic and acidic residues" evidence="6">
    <location>
        <begin position="49"/>
        <end position="68"/>
    </location>
</feature>
<evidence type="ECO:0000259" key="7">
    <source>
        <dbReference type="Pfam" id="PF05028"/>
    </source>
</evidence>